<gene>
    <name evidence="2" type="ORF">AURANDRAFT_67431</name>
</gene>
<dbReference type="Proteomes" id="UP000002729">
    <property type="component" value="Unassembled WGS sequence"/>
</dbReference>
<name>F0YL38_AURAN</name>
<feature type="region of interest" description="Disordered" evidence="1">
    <location>
        <begin position="90"/>
        <end position="118"/>
    </location>
</feature>
<dbReference type="GeneID" id="20226232"/>
<evidence type="ECO:0000313" key="2">
    <source>
        <dbReference type="EMBL" id="EGB04181.1"/>
    </source>
</evidence>
<organism evidence="3">
    <name type="scientific">Aureococcus anophagefferens</name>
    <name type="common">Harmful bloom alga</name>
    <dbReference type="NCBI Taxonomy" id="44056"/>
    <lineage>
        <taxon>Eukaryota</taxon>
        <taxon>Sar</taxon>
        <taxon>Stramenopiles</taxon>
        <taxon>Ochrophyta</taxon>
        <taxon>Pelagophyceae</taxon>
        <taxon>Pelagomonadales</taxon>
        <taxon>Pelagomonadaceae</taxon>
        <taxon>Aureococcus</taxon>
    </lineage>
</organism>
<dbReference type="AlphaFoldDB" id="F0YL38"/>
<evidence type="ECO:0000256" key="1">
    <source>
        <dbReference type="SAM" id="MobiDB-lite"/>
    </source>
</evidence>
<protein>
    <submittedName>
        <fullName evidence="2">Uncharacterized protein</fullName>
    </submittedName>
</protein>
<feature type="compositionally biased region" description="Low complexity" evidence="1">
    <location>
        <begin position="90"/>
        <end position="100"/>
    </location>
</feature>
<keyword evidence="3" id="KW-1185">Reference proteome</keyword>
<sequence length="118" mass="13124">MAAFVVAQLRKYGELRNDLSSFEGRTRTDNTLATARRLRQASLGAGMRRARLPRPPKAVFELVQRQGSFVVTPASPCPGTVCMWRGRAAARGNPTAAASRPPRKLKARQSGYRWSRRL</sequence>
<dbReference type="InParanoid" id="F0YL38"/>
<dbReference type="RefSeq" id="XP_009041166.1">
    <property type="nucleotide sequence ID" value="XM_009042918.1"/>
</dbReference>
<dbReference type="KEGG" id="aaf:AURANDRAFT_67431"/>
<reference evidence="2 3" key="1">
    <citation type="journal article" date="2011" name="Proc. Natl. Acad. Sci. U.S.A.">
        <title>Niche of harmful alga Aureococcus anophagefferens revealed through ecogenomics.</title>
        <authorList>
            <person name="Gobler C.J."/>
            <person name="Berry D.L."/>
            <person name="Dyhrman S.T."/>
            <person name="Wilhelm S.W."/>
            <person name="Salamov A."/>
            <person name="Lobanov A.V."/>
            <person name="Zhang Y."/>
            <person name="Collier J.L."/>
            <person name="Wurch L.L."/>
            <person name="Kustka A.B."/>
            <person name="Dill B.D."/>
            <person name="Shah M."/>
            <person name="VerBerkmoes N.C."/>
            <person name="Kuo A."/>
            <person name="Terry A."/>
            <person name="Pangilinan J."/>
            <person name="Lindquist E.A."/>
            <person name="Lucas S."/>
            <person name="Paulsen I.T."/>
            <person name="Hattenrath-Lehmann T.K."/>
            <person name="Talmage S.C."/>
            <person name="Walker E.A."/>
            <person name="Koch F."/>
            <person name="Burson A.M."/>
            <person name="Marcoval M.A."/>
            <person name="Tang Y.Z."/>
            <person name="Lecleir G.R."/>
            <person name="Coyne K.J."/>
            <person name="Berg G.M."/>
            <person name="Bertrand E.M."/>
            <person name="Saito M.A."/>
            <person name="Gladyshev V.N."/>
            <person name="Grigoriev I.V."/>
        </authorList>
    </citation>
    <scope>NUCLEOTIDE SEQUENCE [LARGE SCALE GENOMIC DNA]</scope>
    <source>
        <strain evidence="3">CCMP 1984</strain>
    </source>
</reference>
<dbReference type="EMBL" id="GL833155">
    <property type="protein sequence ID" value="EGB04181.1"/>
    <property type="molecule type" value="Genomic_DNA"/>
</dbReference>
<evidence type="ECO:0000313" key="3">
    <source>
        <dbReference type="Proteomes" id="UP000002729"/>
    </source>
</evidence>
<proteinExistence type="predicted"/>
<accession>F0YL38</accession>